<dbReference type="Proteomes" id="UP000664369">
    <property type="component" value="Unassembled WGS sequence"/>
</dbReference>
<accession>A0ABS3QIJ2</accession>
<dbReference type="EMBL" id="JAGETZ010000009">
    <property type="protein sequence ID" value="MBO2010972.1"/>
    <property type="molecule type" value="Genomic_DNA"/>
</dbReference>
<protein>
    <submittedName>
        <fullName evidence="2">Gliding motility-associated C-terminal domain-containing protein</fullName>
    </submittedName>
</protein>
<evidence type="ECO:0000313" key="3">
    <source>
        <dbReference type="Proteomes" id="UP000664369"/>
    </source>
</evidence>
<dbReference type="RefSeq" id="WP_208176669.1">
    <property type="nucleotide sequence ID" value="NZ_JAGETZ010000009.1"/>
</dbReference>
<dbReference type="PROSITE" id="PS51257">
    <property type="entry name" value="PROKAR_LIPOPROTEIN"/>
    <property type="match status" value="1"/>
</dbReference>
<evidence type="ECO:0000313" key="2">
    <source>
        <dbReference type="EMBL" id="MBO2010972.1"/>
    </source>
</evidence>
<feature type="chain" id="PRO_5045993241" evidence="1">
    <location>
        <begin position="32"/>
        <end position="752"/>
    </location>
</feature>
<organism evidence="2 3">
    <name type="scientific">Hymenobacter negativus</name>
    <dbReference type="NCBI Taxonomy" id="2795026"/>
    <lineage>
        <taxon>Bacteria</taxon>
        <taxon>Pseudomonadati</taxon>
        <taxon>Bacteroidota</taxon>
        <taxon>Cytophagia</taxon>
        <taxon>Cytophagales</taxon>
        <taxon>Hymenobacteraceae</taxon>
        <taxon>Hymenobacter</taxon>
    </lineage>
</organism>
<keyword evidence="1" id="KW-0732">Signal</keyword>
<name>A0ABS3QIJ2_9BACT</name>
<feature type="signal peptide" evidence="1">
    <location>
        <begin position="1"/>
        <end position="31"/>
    </location>
</feature>
<keyword evidence="3" id="KW-1185">Reference proteome</keyword>
<comment type="caution">
    <text evidence="2">The sequence shown here is derived from an EMBL/GenBank/DDBJ whole genome shotgun (WGS) entry which is preliminary data.</text>
</comment>
<gene>
    <name evidence="2" type="ORF">J4E00_18065</name>
</gene>
<sequence length="752" mass="82037">MPFRFRLLSSSWAATLLFFCGCLLLASPARATHIVGGEMELVHGTGESYTLILNLYFDAYNGSPSALDADLTASIFDKTNNNRMMNVVLPLTSNTFVSYTNPACTKPTLSTRKLVYSKVISLPANTYTSAQGYYVAVERCCRNNSISNIVSPGDAAQTFYLEFPAVVRRGQPFFDSTPRIFPPLADYACRNELFYYDFGGTDADGDSLVYELVTPLNGHATATQPKPASATAAPYSPISWNSGLGTLNQIPGAPTLQINRATGRLTVRPSNLGLFVFGVSCSEYRRGEKIGEARRDFQLMVLNCPINTKPSMVLLPAATGQVPYRPGRDTLRLVPGGNHCVRLRFTDSDPNSRLTLSLSPVNFSGLLPNFTTATSGSVRSAGMPDTLTATLCFPECINTRGRVFLLDVVVGDDGCSLPKRDTVRVAFTSVPPPNSPPSLVTTAGPQLPLVARVGDLVTFDIAGTDPDNDPIQLEMTGRNFNPTALGATLTQGSVGTQQRGRFSWRVDCRAVGTDSLYNFQFTAATSPCTERQAVSITVPVLVRYTNRPPVLVATPALPVPTAPGQLPVVRLSLGDTYTATFAGTDADRDGLTMTAISENFALADAGMRFTAQNGTGVASGTFRWDVTCDAVNLHRPLDVTFQLVDATCRPLPQRQTVRFEVIRPNSPELKLYNIITPNGDKVNDEFHLPELPLNFCDEQFANIRIYTRWGQPVYESSNRDFSWPGQGSSSIYYYLVQYTDGRQFKGWLEVKP</sequence>
<evidence type="ECO:0000256" key="1">
    <source>
        <dbReference type="SAM" id="SignalP"/>
    </source>
</evidence>
<proteinExistence type="predicted"/>
<dbReference type="Pfam" id="PF13585">
    <property type="entry name" value="CHU_C"/>
    <property type="match status" value="1"/>
</dbReference>
<reference evidence="2 3" key="1">
    <citation type="submission" date="2021-03" db="EMBL/GenBank/DDBJ databases">
        <authorList>
            <person name="Kim M.K."/>
        </authorList>
    </citation>
    <scope>NUCLEOTIDE SEQUENCE [LARGE SCALE GENOMIC DNA]</scope>
    <source>
        <strain evidence="2 3">BT442</strain>
    </source>
</reference>